<keyword evidence="2" id="KW-1185">Reference proteome</keyword>
<accession>A0A1M5APF2</accession>
<dbReference type="STRING" id="1122156.SAMN02745117_01723"/>
<dbReference type="EMBL" id="FQUZ01000018">
    <property type="protein sequence ID" value="SHF32055.1"/>
    <property type="molecule type" value="Genomic_DNA"/>
</dbReference>
<organism evidence="1 2">
    <name type="scientific">Lampropedia hyalina DSM 16112</name>
    <dbReference type="NCBI Taxonomy" id="1122156"/>
    <lineage>
        <taxon>Bacteria</taxon>
        <taxon>Pseudomonadati</taxon>
        <taxon>Pseudomonadota</taxon>
        <taxon>Betaproteobacteria</taxon>
        <taxon>Burkholderiales</taxon>
        <taxon>Comamonadaceae</taxon>
        <taxon>Lampropedia</taxon>
    </lineage>
</organism>
<evidence type="ECO:0000313" key="1">
    <source>
        <dbReference type="EMBL" id="SHF32055.1"/>
    </source>
</evidence>
<reference evidence="1 2" key="1">
    <citation type="submission" date="2016-11" db="EMBL/GenBank/DDBJ databases">
        <authorList>
            <person name="Jaros S."/>
            <person name="Januszkiewicz K."/>
            <person name="Wedrychowicz H."/>
        </authorList>
    </citation>
    <scope>NUCLEOTIDE SEQUENCE [LARGE SCALE GENOMIC DNA]</scope>
    <source>
        <strain evidence="1 2">DSM 16112</strain>
    </source>
</reference>
<dbReference type="AlphaFoldDB" id="A0A1M5APF2"/>
<evidence type="ECO:0000313" key="2">
    <source>
        <dbReference type="Proteomes" id="UP000184327"/>
    </source>
</evidence>
<protein>
    <submittedName>
        <fullName evidence="1">Uncharacterized protein</fullName>
    </submittedName>
</protein>
<name>A0A1M5APF2_9BURK</name>
<dbReference type="Proteomes" id="UP000184327">
    <property type="component" value="Unassembled WGS sequence"/>
</dbReference>
<sequence>MSAWLIMCSMTSEQTIIEIIAQHAHLSERDIRPDTALSWSLMSDINNDVCFALLANISTPDALACKTVAQYLHLVSRHT</sequence>
<gene>
    <name evidence="1" type="ORF">SAMN02745117_01723</name>
</gene>
<proteinExistence type="predicted"/>